<dbReference type="Proteomes" id="UP000034024">
    <property type="component" value="Chromosome"/>
</dbReference>
<keyword evidence="2" id="KW-1133">Transmembrane helix</keyword>
<dbReference type="Pfam" id="PF08308">
    <property type="entry name" value="PEGA"/>
    <property type="match status" value="1"/>
</dbReference>
<dbReference type="AlphaFoldDB" id="A0A0F7JLS6"/>
<dbReference type="Pfam" id="PF13413">
    <property type="entry name" value="HTH_25"/>
    <property type="match status" value="1"/>
</dbReference>
<feature type="transmembrane region" description="Helical" evidence="2">
    <location>
        <begin position="99"/>
        <end position="120"/>
    </location>
</feature>
<organism evidence="5 6">
    <name type="scientific">Deinococcus soli</name>
    <name type="common">ex Cha et al. 2016</name>
    <dbReference type="NCBI Taxonomy" id="1309411"/>
    <lineage>
        <taxon>Bacteria</taxon>
        <taxon>Thermotogati</taxon>
        <taxon>Deinococcota</taxon>
        <taxon>Deinococci</taxon>
        <taxon>Deinococcales</taxon>
        <taxon>Deinococcaceae</taxon>
        <taxon>Deinococcus</taxon>
    </lineage>
</organism>
<sequence>MTSFGAALRQAREGLGLSTQDVALRTKIRGDYLRALEDGNLAALPERTFARSYLTRYARELGLDPQPLLSDFDRALPAPAGSSAATRVTTPVRPARRSAALWAALAAGALLIAGAAAYQFTRGGNGTQTAVTPATGASAGAPAGTGSSSAGGAATTTPATQTVRLTVKVVPPGARVFLDNRDLGTAPVLAFPVDARRQAELRVELQGREPLRQAVDVSRSRDLRVTLSPSGTTSVLTDAARPVTTGTKATGTASGTPADQGSGAGTGTGAAPKPTPAPASAVKVTYSGPSWTRVTDAAGRIVFEGTPPAGTVKGFPKGVTIRTGNAAAVSVSVSGGPSAPLGQSGQVVTRTF</sequence>
<feature type="region of interest" description="Disordered" evidence="1">
    <location>
        <begin position="131"/>
        <end position="157"/>
    </location>
</feature>
<dbReference type="Gene3D" id="1.10.260.40">
    <property type="entry name" value="lambda repressor-like DNA-binding domains"/>
    <property type="match status" value="1"/>
</dbReference>
<dbReference type="KEGG" id="dch:SY84_05545"/>
<keyword evidence="6" id="KW-1185">Reference proteome</keyword>
<feature type="domain" description="Cytoskeleton protein RodZ-like C-terminal" evidence="4">
    <location>
        <begin position="284"/>
        <end position="349"/>
    </location>
</feature>
<evidence type="ECO:0000313" key="5">
    <source>
        <dbReference type="EMBL" id="AKH16607.1"/>
    </source>
</evidence>
<feature type="domain" description="PEGA" evidence="3">
    <location>
        <begin position="164"/>
        <end position="227"/>
    </location>
</feature>
<name>A0A0F7JLS6_9DEIO</name>
<dbReference type="RefSeq" id="WP_046843182.1">
    <property type="nucleotide sequence ID" value="NZ_CP011389.1"/>
</dbReference>
<accession>A0A0F7JLS6</accession>
<dbReference type="InterPro" id="IPR050400">
    <property type="entry name" value="Bact_Cytoskel_RodZ"/>
</dbReference>
<dbReference type="Pfam" id="PF13464">
    <property type="entry name" value="RodZ_C"/>
    <property type="match status" value="1"/>
</dbReference>
<dbReference type="PANTHER" id="PTHR34475:SF1">
    <property type="entry name" value="CYTOSKELETON PROTEIN RODZ"/>
    <property type="match status" value="1"/>
</dbReference>
<evidence type="ECO:0000259" key="3">
    <source>
        <dbReference type="Pfam" id="PF08308"/>
    </source>
</evidence>
<dbReference type="InterPro" id="IPR013229">
    <property type="entry name" value="PEGA"/>
</dbReference>
<gene>
    <name evidence="5" type="ORF">SY84_05545</name>
</gene>
<evidence type="ECO:0000259" key="4">
    <source>
        <dbReference type="Pfam" id="PF13464"/>
    </source>
</evidence>
<dbReference type="CDD" id="cd00093">
    <property type="entry name" value="HTH_XRE"/>
    <property type="match status" value="1"/>
</dbReference>
<dbReference type="InterPro" id="IPR010982">
    <property type="entry name" value="Lambda_DNA-bd_dom_sf"/>
</dbReference>
<evidence type="ECO:0000313" key="6">
    <source>
        <dbReference type="Proteomes" id="UP000034024"/>
    </source>
</evidence>
<dbReference type="SUPFAM" id="SSF47413">
    <property type="entry name" value="lambda repressor-like DNA-binding domains"/>
    <property type="match status" value="1"/>
</dbReference>
<evidence type="ECO:0008006" key="7">
    <source>
        <dbReference type="Google" id="ProtNLM"/>
    </source>
</evidence>
<evidence type="ECO:0000256" key="2">
    <source>
        <dbReference type="SAM" id="Phobius"/>
    </source>
</evidence>
<evidence type="ECO:0000256" key="1">
    <source>
        <dbReference type="SAM" id="MobiDB-lite"/>
    </source>
</evidence>
<proteinExistence type="predicted"/>
<dbReference type="EMBL" id="CP011389">
    <property type="protein sequence ID" value="AKH16607.1"/>
    <property type="molecule type" value="Genomic_DNA"/>
</dbReference>
<protein>
    <recommendedName>
        <fullName evidence="7">HTH cro/C1-type domain-containing protein</fullName>
    </recommendedName>
</protein>
<dbReference type="GO" id="GO:0003677">
    <property type="term" value="F:DNA binding"/>
    <property type="evidence" value="ECO:0007669"/>
    <property type="project" value="InterPro"/>
</dbReference>
<feature type="compositionally biased region" description="Low complexity" evidence="1">
    <location>
        <begin position="244"/>
        <end position="258"/>
    </location>
</feature>
<dbReference type="PATRIC" id="fig|1309411.5.peg.1136"/>
<dbReference type="InterPro" id="IPR025194">
    <property type="entry name" value="RodZ-like_C"/>
</dbReference>
<keyword evidence="2" id="KW-0472">Membrane</keyword>
<feature type="region of interest" description="Disordered" evidence="1">
    <location>
        <begin position="228"/>
        <end position="281"/>
    </location>
</feature>
<reference evidence="5 6" key="1">
    <citation type="submission" date="2015-01" db="EMBL/GenBank/DDBJ databases">
        <title>Deinococcus soli/N5/whole genome sequencing.</title>
        <authorList>
            <person name="Kim M.K."/>
            <person name="Srinivasan S."/>
            <person name="Lee J.-J."/>
        </authorList>
    </citation>
    <scope>NUCLEOTIDE SEQUENCE [LARGE SCALE GENOMIC DNA]</scope>
    <source>
        <strain evidence="5 6">N5</strain>
    </source>
</reference>
<dbReference type="InterPro" id="IPR001387">
    <property type="entry name" value="Cro/C1-type_HTH"/>
</dbReference>
<keyword evidence="2" id="KW-0812">Transmembrane</keyword>
<dbReference type="PANTHER" id="PTHR34475">
    <property type="match status" value="1"/>
</dbReference>
<dbReference type="OrthoDB" id="5243487at2"/>